<keyword evidence="5" id="KW-0732">Signal</keyword>
<dbReference type="SUPFAM" id="SSF75005">
    <property type="entry name" value="Arabinanase/levansucrase/invertase"/>
    <property type="match status" value="1"/>
</dbReference>
<dbReference type="SMART" id="SM00640">
    <property type="entry name" value="Glyco_32"/>
    <property type="match status" value="1"/>
</dbReference>
<dbReference type="GO" id="GO:0005987">
    <property type="term" value="P:sucrose catabolic process"/>
    <property type="evidence" value="ECO:0007669"/>
    <property type="project" value="TreeGrafter"/>
</dbReference>
<dbReference type="Gene3D" id="2.115.10.20">
    <property type="entry name" value="Glycosyl hydrolase domain, family 43"/>
    <property type="match status" value="1"/>
</dbReference>
<feature type="domain" description="Glycosyl hydrolase family 32 C-terminal" evidence="7">
    <location>
        <begin position="345"/>
        <end position="484"/>
    </location>
</feature>
<dbReference type="STRING" id="419479.SAMN04488563_5599"/>
<evidence type="ECO:0000259" key="8">
    <source>
        <dbReference type="Pfam" id="PF13407"/>
    </source>
</evidence>
<keyword evidence="10" id="KW-1185">Reference proteome</keyword>
<feature type="domain" description="Periplasmic binding protein" evidence="8">
    <location>
        <begin position="710"/>
        <end position="984"/>
    </location>
</feature>
<dbReference type="CDD" id="cd18622">
    <property type="entry name" value="GH32_Inu-like"/>
    <property type="match status" value="1"/>
</dbReference>
<dbReference type="Proteomes" id="UP000182977">
    <property type="component" value="Chromosome I"/>
</dbReference>
<accession>A0A1H2L9Q7</accession>
<protein>
    <submittedName>
        <fullName evidence="9">Sucrose-6-phosphate hydrolase SacC, GH32 family</fullName>
    </submittedName>
</protein>
<feature type="signal peptide" evidence="5">
    <location>
        <begin position="1"/>
        <end position="28"/>
    </location>
</feature>
<feature type="compositionally biased region" description="Basic residues" evidence="4">
    <location>
        <begin position="613"/>
        <end position="632"/>
    </location>
</feature>
<dbReference type="Pfam" id="PF00251">
    <property type="entry name" value="Glyco_hydro_32N"/>
    <property type="match status" value="1"/>
</dbReference>
<evidence type="ECO:0000259" key="6">
    <source>
        <dbReference type="Pfam" id="PF00251"/>
    </source>
</evidence>
<dbReference type="GO" id="GO:0004575">
    <property type="term" value="F:sucrose alpha-glucosidase activity"/>
    <property type="evidence" value="ECO:0007669"/>
    <property type="project" value="TreeGrafter"/>
</dbReference>
<reference evidence="10" key="1">
    <citation type="submission" date="2016-10" db="EMBL/GenBank/DDBJ databases">
        <authorList>
            <person name="Varghese N."/>
            <person name="Submissions S."/>
        </authorList>
    </citation>
    <scope>NUCLEOTIDE SEQUENCE [LARGE SCALE GENOMIC DNA]</scope>
    <source>
        <strain evidence="10">DSM 45079</strain>
    </source>
</reference>
<evidence type="ECO:0000259" key="7">
    <source>
        <dbReference type="Pfam" id="PF08244"/>
    </source>
</evidence>
<proteinExistence type="inferred from homology"/>
<dbReference type="Pfam" id="PF13407">
    <property type="entry name" value="Peripla_BP_4"/>
    <property type="match status" value="1"/>
</dbReference>
<keyword evidence="2 9" id="KW-0378">Hydrolase</keyword>
<evidence type="ECO:0000256" key="1">
    <source>
        <dbReference type="ARBA" id="ARBA00009902"/>
    </source>
</evidence>
<feature type="chain" id="PRO_5009279139" evidence="5">
    <location>
        <begin position="29"/>
        <end position="1025"/>
    </location>
</feature>
<feature type="domain" description="Glycosyl hydrolase family 32 N-terminal" evidence="6">
    <location>
        <begin position="53"/>
        <end position="331"/>
    </location>
</feature>
<dbReference type="InterPro" id="IPR013189">
    <property type="entry name" value="Glyco_hydro_32_C"/>
</dbReference>
<dbReference type="SUPFAM" id="SSF53822">
    <property type="entry name" value="Periplasmic binding protein-like I"/>
    <property type="match status" value="1"/>
</dbReference>
<name>A0A1H2L9Q7_9ACTN</name>
<dbReference type="AlphaFoldDB" id="A0A1H2L9Q7"/>
<evidence type="ECO:0000256" key="2">
    <source>
        <dbReference type="ARBA" id="ARBA00022801"/>
    </source>
</evidence>
<dbReference type="OrthoDB" id="9776657at2"/>
<evidence type="ECO:0000313" key="9">
    <source>
        <dbReference type="EMBL" id="SDU77659.1"/>
    </source>
</evidence>
<evidence type="ECO:0000256" key="3">
    <source>
        <dbReference type="ARBA" id="ARBA00023295"/>
    </source>
</evidence>
<dbReference type="InterPro" id="IPR013320">
    <property type="entry name" value="ConA-like_dom_sf"/>
</dbReference>
<dbReference type="InterPro" id="IPR013148">
    <property type="entry name" value="Glyco_hydro_32_N"/>
</dbReference>
<evidence type="ECO:0000256" key="5">
    <source>
        <dbReference type="SAM" id="SignalP"/>
    </source>
</evidence>
<dbReference type="PANTHER" id="PTHR42800:SF1">
    <property type="entry name" value="EXOINULINASE INUD (AFU_ORTHOLOGUE AFUA_5G00480)"/>
    <property type="match status" value="1"/>
</dbReference>
<evidence type="ECO:0000256" key="4">
    <source>
        <dbReference type="SAM" id="MobiDB-lite"/>
    </source>
</evidence>
<sequence>MRRRVRSAVATLAAAAGIAGVMVQTGSAGTVQDYPEFPYPVTNYQEDNRGQFHFSSRGGWINDVNAPLYYDGEYHLYYQHNPHGLQWDTMHWGHATSTDLVHWKQQPIALEPGVHPGDLWSGGGVVDTGNVSGLKDGDDDPIVVYSGTNGVQIFYSTDGGDTFQTYDGGRKVVVPQGTSRDPKVFWDEATGTWGLVVWSDAPGGNGVDFYTSDDLLTWTHASRYNAGWLFECPDFVPMPLDGDPANVKWVLNDGAGEYVVGEWDGTGFTADDPAPQKFNQVDTFAGSSYYAGLTFTNLPDDRVVSMAWQGQNGGTVWTGNHTFPVEMRLETVDGRPAVLSTPVDEIETLRSDTQTWKARMLDGPRAAELLAGVEADTVEIEAEFEVVGRTPARFGFRLGTGEDGWFDHEVIYDSATQTLDGVPLPLEDGKVKLRLLVDRGQLEIFGNDGRLYRSLNVNFDSMPGDDAMELYVDGRVRLASLAVHQLDSIWGGESTLESNLGGRWYSDSGVWSDASGGKQGASGGDAFYLNTTTGTDFTYEADVTLNSGVAAALTFRSNRDASRHYTANVDATANVIKLWRPGPRHRHLSARRRARTHLSPQSGGRGPADPGIPRRRRGAGHRRRRRHHHQRPVRPERVQRHRRDRQRAGERTVSRRYTGGTVMTAFRPSRRRFAGAVALTAALLTASACGSDDDGGDTTAGEGDSVAVTLITKDSINPFFVAMQDGAKEVAEDENVDLTIAAGAEDGDEEGQIQAIENAIAAGEQGILIVPNGPGVNPAIEQARDSGLFVIALDTPPDPADIVDITFATDNFEAGELIGQWAAAQLGGQPATIALLDLFNDKIVSVDYNRDQGFLSGMGIDIADDKRNGDEAATGDYSGGTYEIVCNEPTGGAEDGGRTAMENCLTRNPDINVVYTINEPSAAGAYAALEAAGAAEDVLIVSVDGGCDGVQAVADGRIGATAQQYPLLMASEGVKAIADIARGGEPPTPSDGLDFFNTGVALVTDTPADGVESIDTTEGANLCWG</sequence>
<evidence type="ECO:0000313" key="10">
    <source>
        <dbReference type="Proteomes" id="UP000182977"/>
    </source>
</evidence>
<gene>
    <name evidence="9" type="ORF">SAMN04488563_5599</name>
</gene>
<dbReference type="Gene3D" id="3.40.50.2300">
    <property type="match status" value="2"/>
</dbReference>
<feature type="compositionally biased region" description="Basic residues" evidence="4">
    <location>
        <begin position="582"/>
        <end position="596"/>
    </location>
</feature>
<organism evidence="9 10">
    <name type="scientific">Jiangella alkaliphila</name>
    <dbReference type="NCBI Taxonomy" id="419479"/>
    <lineage>
        <taxon>Bacteria</taxon>
        <taxon>Bacillati</taxon>
        <taxon>Actinomycetota</taxon>
        <taxon>Actinomycetes</taxon>
        <taxon>Jiangellales</taxon>
        <taxon>Jiangellaceae</taxon>
        <taxon>Jiangella</taxon>
    </lineage>
</organism>
<dbReference type="InterPro" id="IPR023296">
    <property type="entry name" value="Glyco_hydro_beta-prop_sf"/>
</dbReference>
<dbReference type="InterPro" id="IPR001362">
    <property type="entry name" value="Glyco_hydro_32"/>
</dbReference>
<dbReference type="Pfam" id="PF08244">
    <property type="entry name" value="Glyco_hydro_32C"/>
    <property type="match status" value="1"/>
</dbReference>
<dbReference type="Gene3D" id="2.60.120.560">
    <property type="entry name" value="Exo-inulinase, domain 1"/>
    <property type="match status" value="2"/>
</dbReference>
<feature type="region of interest" description="Disordered" evidence="4">
    <location>
        <begin position="582"/>
        <end position="652"/>
    </location>
</feature>
<comment type="similarity">
    <text evidence="1">Belongs to the glycosyl hydrolase 32 family.</text>
</comment>
<keyword evidence="3" id="KW-0326">Glycosidase</keyword>
<dbReference type="GO" id="GO:0005737">
    <property type="term" value="C:cytoplasm"/>
    <property type="evidence" value="ECO:0007669"/>
    <property type="project" value="TreeGrafter"/>
</dbReference>
<dbReference type="InterPro" id="IPR025997">
    <property type="entry name" value="SBP_2_dom"/>
</dbReference>
<dbReference type="PANTHER" id="PTHR42800">
    <property type="entry name" value="EXOINULINASE INUD (AFU_ORTHOLOGUE AFUA_5G00480)"/>
    <property type="match status" value="1"/>
</dbReference>
<dbReference type="SUPFAM" id="SSF49899">
    <property type="entry name" value="Concanavalin A-like lectins/glucanases"/>
    <property type="match status" value="1"/>
</dbReference>
<dbReference type="EMBL" id="LT629791">
    <property type="protein sequence ID" value="SDU77659.1"/>
    <property type="molecule type" value="Genomic_DNA"/>
</dbReference>
<dbReference type="InterPro" id="IPR028082">
    <property type="entry name" value="Peripla_BP_I"/>
</dbReference>